<dbReference type="GO" id="GO:0050124">
    <property type="term" value="F:N-acylneuraminate-9-phosphatase activity"/>
    <property type="evidence" value="ECO:0007669"/>
    <property type="project" value="TreeGrafter"/>
</dbReference>
<dbReference type="Gene3D" id="1.20.120.1600">
    <property type="match status" value="1"/>
</dbReference>
<dbReference type="SFLD" id="SFLDG01129">
    <property type="entry name" value="C1.5:_HAD__Beta-PGM__Phosphata"/>
    <property type="match status" value="1"/>
</dbReference>
<evidence type="ECO:0000256" key="2">
    <source>
        <dbReference type="ARBA" id="ARBA00022801"/>
    </source>
</evidence>
<keyword evidence="2" id="KW-0378">Hydrolase</keyword>
<name>A0A485KWH9_9STRA</name>
<dbReference type="EMBL" id="VJMH01005348">
    <property type="protein sequence ID" value="KAF0696999.1"/>
    <property type="molecule type" value="Genomic_DNA"/>
</dbReference>
<dbReference type="InterPro" id="IPR051400">
    <property type="entry name" value="HAD-like_hydrolase"/>
</dbReference>
<gene>
    <name evidence="5" type="primary">Aste57867_12273</name>
    <name evidence="4" type="ORF">As57867_012228</name>
    <name evidence="5" type="ORF">ASTE57867_12273</name>
</gene>
<evidence type="ECO:0000256" key="1">
    <source>
        <dbReference type="ARBA" id="ARBA00001946"/>
    </source>
</evidence>
<keyword evidence="6" id="KW-1185">Reference proteome</keyword>
<dbReference type="PANTHER" id="PTHR46470">
    <property type="entry name" value="N-ACYLNEURAMINATE-9-PHOSPHATASE"/>
    <property type="match status" value="1"/>
</dbReference>
<evidence type="ECO:0000313" key="6">
    <source>
        <dbReference type="Proteomes" id="UP000332933"/>
    </source>
</evidence>
<comment type="cofactor">
    <cofactor evidence="1">
        <name>Mg(2+)</name>
        <dbReference type="ChEBI" id="CHEBI:18420"/>
    </cofactor>
</comment>
<dbReference type="Proteomes" id="UP000332933">
    <property type="component" value="Unassembled WGS sequence"/>
</dbReference>
<keyword evidence="3" id="KW-0460">Magnesium</keyword>
<dbReference type="EMBL" id="CAADRA010005369">
    <property type="protein sequence ID" value="VFT89126.1"/>
    <property type="molecule type" value="Genomic_DNA"/>
</dbReference>
<dbReference type="SUPFAM" id="SSF56784">
    <property type="entry name" value="HAD-like"/>
    <property type="match status" value="1"/>
</dbReference>
<dbReference type="AlphaFoldDB" id="A0A485KWH9"/>
<reference evidence="4" key="2">
    <citation type="submission" date="2019-06" db="EMBL/GenBank/DDBJ databases">
        <title>Genomics analysis of Aphanomyces spp. identifies a new class of oomycete effector associated with host adaptation.</title>
        <authorList>
            <person name="Gaulin E."/>
        </authorList>
    </citation>
    <scope>NUCLEOTIDE SEQUENCE</scope>
    <source>
        <strain evidence="4">CBS 578.67</strain>
    </source>
</reference>
<dbReference type="Pfam" id="PF00702">
    <property type="entry name" value="Hydrolase"/>
    <property type="match status" value="1"/>
</dbReference>
<dbReference type="PANTHER" id="PTHR46470:SF3">
    <property type="entry name" value="N-ACYLNEURAMINATE-9-PHOSPHATASE"/>
    <property type="match status" value="1"/>
</dbReference>
<accession>A0A485KWH9</accession>
<dbReference type="GO" id="GO:0046380">
    <property type="term" value="P:N-acetylneuraminate biosynthetic process"/>
    <property type="evidence" value="ECO:0007669"/>
    <property type="project" value="TreeGrafter"/>
</dbReference>
<organism evidence="5 6">
    <name type="scientific">Aphanomyces stellatus</name>
    <dbReference type="NCBI Taxonomy" id="120398"/>
    <lineage>
        <taxon>Eukaryota</taxon>
        <taxon>Sar</taxon>
        <taxon>Stramenopiles</taxon>
        <taxon>Oomycota</taxon>
        <taxon>Saprolegniomycetes</taxon>
        <taxon>Saprolegniales</taxon>
        <taxon>Verrucalvaceae</taxon>
        <taxon>Aphanomyces</taxon>
    </lineage>
</organism>
<proteinExistence type="predicted"/>
<dbReference type="InterPro" id="IPR006439">
    <property type="entry name" value="HAD-SF_hydro_IA"/>
</dbReference>
<dbReference type="SFLD" id="SFLDS00003">
    <property type="entry name" value="Haloacid_Dehalogenase"/>
    <property type="match status" value="1"/>
</dbReference>
<reference evidence="5 6" key="1">
    <citation type="submission" date="2019-03" db="EMBL/GenBank/DDBJ databases">
        <authorList>
            <person name="Gaulin E."/>
            <person name="Dumas B."/>
        </authorList>
    </citation>
    <scope>NUCLEOTIDE SEQUENCE [LARGE SCALE GENOMIC DNA]</scope>
    <source>
        <strain evidence="5">CBS 568.67</strain>
    </source>
</reference>
<dbReference type="Gene3D" id="3.40.50.1000">
    <property type="entry name" value="HAD superfamily/HAD-like"/>
    <property type="match status" value="1"/>
</dbReference>
<sequence length="234" mass="25359">MMAVRGITFDLDDTLWSGKETLTKAGHVFHAHLAATYPRITADVFQRTWTQVMTSTSSRDFTVLRETTLRQCASQTNYDPDTVVETAMEEFLAARSSPDLFAGVESLLASLEARQLKLGVITNSNCDATYLPPTLQRVFQSCWVAPSTAQGQSKPHRALFDQALTRLALGAAAVVHIGDDYTCDVVGAKEAGLRAIWVTSAAVDAAAYPHADAIVPDVDAAVRVVLDWDASARN</sequence>
<evidence type="ECO:0000256" key="3">
    <source>
        <dbReference type="ARBA" id="ARBA00022842"/>
    </source>
</evidence>
<dbReference type="InterPro" id="IPR023214">
    <property type="entry name" value="HAD_sf"/>
</dbReference>
<dbReference type="NCBIfam" id="TIGR01549">
    <property type="entry name" value="HAD-SF-IA-v1"/>
    <property type="match status" value="1"/>
</dbReference>
<dbReference type="PRINTS" id="PR00413">
    <property type="entry name" value="HADHALOGNASE"/>
</dbReference>
<protein>
    <submittedName>
        <fullName evidence="5">Aste57867_12273 protein</fullName>
    </submittedName>
</protein>
<dbReference type="OrthoDB" id="444127at2759"/>
<evidence type="ECO:0000313" key="5">
    <source>
        <dbReference type="EMBL" id="VFT89126.1"/>
    </source>
</evidence>
<dbReference type="InterPro" id="IPR036412">
    <property type="entry name" value="HAD-like_sf"/>
</dbReference>
<evidence type="ECO:0000313" key="4">
    <source>
        <dbReference type="EMBL" id="KAF0696999.1"/>
    </source>
</evidence>